<protein>
    <submittedName>
        <fullName evidence="2">Uncharacterized protein</fullName>
    </submittedName>
</protein>
<feature type="compositionally biased region" description="Basic and acidic residues" evidence="1">
    <location>
        <begin position="20"/>
        <end position="31"/>
    </location>
</feature>
<reference evidence="2" key="1">
    <citation type="submission" date="2021-02" db="EMBL/GenBank/DDBJ databases">
        <authorList>
            <person name="Dougan E. K."/>
            <person name="Rhodes N."/>
            <person name="Thang M."/>
            <person name="Chan C."/>
        </authorList>
    </citation>
    <scope>NUCLEOTIDE SEQUENCE</scope>
</reference>
<feature type="region of interest" description="Disordered" evidence="1">
    <location>
        <begin position="226"/>
        <end position="252"/>
    </location>
</feature>
<evidence type="ECO:0000313" key="2">
    <source>
        <dbReference type="EMBL" id="CAE7197239.1"/>
    </source>
</evidence>
<proteinExistence type="predicted"/>
<organism evidence="2 3">
    <name type="scientific">Symbiodinium natans</name>
    <dbReference type="NCBI Taxonomy" id="878477"/>
    <lineage>
        <taxon>Eukaryota</taxon>
        <taxon>Sar</taxon>
        <taxon>Alveolata</taxon>
        <taxon>Dinophyceae</taxon>
        <taxon>Suessiales</taxon>
        <taxon>Symbiodiniaceae</taxon>
        <taxon>Symbiodinium</taxon>
    </lineage>
</organism>
<feature type="region of interest" description="Disordered" evidence="1">
    <location>
        <begin position="1"/>
        <end position="31"/>
    </location>
</feature>
<dbReference type="Proteomes" id="UP000604046">
    <property type="component" value="Unassembled WGS sequence"/>
</dbReference>
<feature type="compositionally biased region" description="Polar residues" evidence="1">
    <location>
        <begin position="226"/>
        <end position="243"/>
    </location>
</feature>
<dbReference type="OrthoDB" id="10595251at2759"/>
<keyword evidence="3" id="KW-1185">Reference proteome</keyword>
<feature type="compositionally biased region" description="Low complexity" evidence="1">
    <location>
        <begin position="10"/>
        <end position="19"/>
    </location>
</feature>
<comment type="caution">
    <text evidence="2">The sequence shown here is derived from an EMBL/GenBank/DDBJ whole genome shotgun (WGS) entry which is preliminary data.</text>
</comment>
<evidence type="ECO:0000256" key="1">
    <source>
        <dbReference type="SAM" id="MobiDB-lite"/>
    </source>
</evidence>
<accession>A0A812J4D1</accession>
<dbReference type="EMBL" id="CAJNDS010000357">
    <property type="protein sequence ID" value="CAE7197239.1"/>
    <property type="molecule type" value="Genomic_DNA"/>
</dbReference>
<gene>
    <name evidence="2" type="ORF">SNAT2548_LOCUS5577</name>
</gene>
<evidence type="ECO:0000313" key="3">
    <source>
        <dbReference type="Proteomes" id="UP000604046"/>
    </source>
</evidence>
<sequence>MEDAHDAVSATAGPAPAATGEEKSKVDDRGEDPIQQVKAAIAEMECGILRRLEYLENQVLLLSSELAKCRELVSPTDQPVEDRFDSMREACEALQASMGTLDHKLEDSMRQLKEQVRQARMSKVLINSWCRQAATKIADCEEAVSKIASGKEEDVVLNAVMGRIGQEKTDREADVQLIKRELQELRAACSLRRVASTRSPGRRNASPKNRPLCRRQGWFTASLRSLNSPAARQNQQDLSTSIDFASPPKNVRDLDPSNVQDLVQQVSQQMQPRVSHAEAWRVDLLD</sequence>
<dbReference type="AlphaFoldDB" id="A0A812J4D1"/>
<name>A0A812J4D1_9DINO</name>